<dbReference type="Proteomes" id="UP000235220">
    <property type="component" value="Chromosome 16"/>
</dbReference>
<keyword evidence="1" id="KW-1185">Reference proteome</keyword>
<dbReference type="PANTHER" id="PTHR38134">
    <property type="entry name" value="SLR1395 PROTEIN"/>
    <property type="match status" value="1"/>
</dbReference>
<dbReference type="RefSeq" id="XP_018835479.1">
    <property type="nucleotide sequence ID" value="XM_018979934.2"/>
</dbReference>
<evidence type="ECO:0000313" key="2">
    <source>
        <dbReference type="RefSeq" id="XP_018835478.1"/>
    </source>
</evidence>
<evidence type="ECO:0000313" key="1">
    <source>
        <dbReference type="Proteomes" id="UP000235220"/>
    </source>
</evidence>
<dbReference type="GeneID" id="109002267"/>
<reference evidence="2 3" key="1">
    <citation type="submission" date="2025-04" db="UniProtKB">
        <authorList>
            <consortium name="RefSeq"/>
        </authorList>
    </citation>
    <scope>IDENTIFICATION</scope>
    <source>
        <tissue evidence="2 3">Leaves</tissue>
    </source>
</reference>
<dbReference type="InterPro" id="IPR053205">
    <property type="entry name" value="GHMP_kinase_L-arabinokinase"/>
</dbReference>
<dbReference type="STRING" id="51240.A0A2I4FV08"/>
<proteinExistence type="predicted"/>
<accession>A0A2I4FV08</accession>
<dbReference type="AlphaFoldDB" id="A0A2I4FV08"/>
<protein>
    <submittedName>
        <fullName evidence="2 3">Uncharacterized protein LOC109002267</fullName>
    </submittedName>
</protein>
<name>A0A2I4FV08_JUGRE</name>
<evidence type="ECO:0000313" key="3">
    <source>
        <dbReference type="RefSeq" id="XP_018835479.1"/>
    </source>
</evidence>
<dbReference type="OrthoDB" id="1078692at2759"/>
<gene>
    <name evidence="2 3" type="primary">LOC109002267</name>
</gene>
<sequence length="128" mass="14394">MEVLLFYCGAIRADALTVDRLASLEKYSISAVMPQASILETEAAWLNSIKADLERNYLHQENSKTTPTMTCFRCIELRLMLTNFHENHLENQIKYKYDCFGSCIFNSFSMSKRNIKLEGSANGGGGGP</sequence>
<dbReference type="RefSeq" id="XP_018835478.1">
    <property type="nucleotide sequence ID" value="XM_018979933.2"/>
</dbReference>
<dbReference type="PANTHER" id="PTHR38134:SF2">
    <property type="entry name" value="GALACTOKINASE"/>
    <property type="match status" value="1"/>
</dbReference>
<organism evidence="1 3">
    <name type="scientific">Juglans regia</name>
    <name type="common">English walnut</name>
    <dbReference type="NCBI Taxonomy" id="51240"/>
    <lineage>
        <taxon>Eukaryota</taxon>
        <taxon>Viridiplantae</taxon>
        <taxon>Streptophyta</taxon>
        <taxon>Embryophyta</taxon>
        <taxon>Tracheophyta</taxon>
        <taxon>Spermatophyta</taxon>
        <taxon>Magnoliopsida</taxon>
        <taxon>eudicotyledons</taxon>
        <taxon>Gunneridae</taxon>
        <taxon>Pentapetalae</taxon>
        <taxon>rosids</taxon>
        <taxon>fabids</taxon>
        <taxon>Fagales</taxon>
        <taxon>Juglandaceae</taxon>
        <taxon>Juglans</taxon>
    </lineage>
</organism>
<dbReference type="KEGG" id="jre:109002267"/>